<comment type="function">
    <text evidence="1">May bind long-chain fatty acids, such as palmitate, and may play a role in lipid transport or fatty acid metabolism.</text>
</comment>
<dbReference type="NCBIfam" id="TIGR00762">
    <property type="entry name" value="DegV"/>
    <property type="match status" value="1"/>
</dbReference>
<dbReference type="InterPro" id="IPR050270">
    <property type="entry name" value="DegV_domain_contain"/>
</dbReference>
<protein>
    <submittedName>
        <fullName evidence="3">DegV family protein</fullName>
    </submittedName>
</protein>
<dbReference type="Gene3D" id="3.30.1180.10">
    <property type="match status" value="1"/>
</dbReference>
<organism evidence="3 4">
    <name type="scientific">Lacticaseibacillus paracasei NRIC 0644</name>
    <dbReference type="NCBI Taxonomy" id="1435038"/>
    <lineage>
        <taxon>Bacteria</taxon>
        <taxon>Bacillati</taxon>
        <taxon>Bacillota</taxon>
        <taxon>Bacilli</taxon>
        <taxon>Lactobacillales</taxon>
        <taxon>Lactobacillaceae</taxon>
        <taxon>Lacticaseibacillus</taxon>
    </lineage>
</organism>
<reference evidence="4" key="1">
    <citation type="submission" date="2014-05" db="EMBL/GenBank/DDBJ databases">
        <title>Whole genome sequencing of Lactobacillus casei NRIC0644.</title>
        <authorList>
            <person name="Atarashi H."/>
            <person name="Yoshida Y."/>
            <person name="Fujimura S."/>
            <person name="Tanaka N."/>
            <person name="Shiwa Y."/>
            <person name="Yoshikawa H."/>
            <person name="Okada S."/>
            <person name="Nakagawa J."/>
        </authorList>
    </citation>
    <scope>NUCLEOTIDE SEQUENCE [LARGE SCALE GENOMIC DNA]</scope>
    <source>
        <strain evidence="4">NRIC0644</strain>
    </source>
</reference>
<dbReference type="EMBL" id="BAYM01000087">
    <property type="protein sequence ID" value="GAN36725.1"/>
    <property type="molecule type" value="Genomic_DNA"/>
</dbReference>
<proteinExistence type="predicted"/>
<keyword evidence="2" id="KW-0446">Lipid-binding</keyword>
<dbReference type="RefSeq" id="WP_045624942.1">
    <property type="nucleotide sequence ID" value="NZ_BAYM01000087.1"/>
</dbReference>
<name>A0A0C9NXQ5_LACPA</name>
<dbReference type="InterPro" id="IPR003797">
    <property type="entry name" value="DegV"/>
</dbReference>
<evidence type="ECO:0000313" key="4">
    <source>
        <dbReference type="Proteomes" id="UP000032552"/>
    </source>
</evidence>
<dbReference type="SUPFAM" id="SSF82549">
    <property type="entry name" value="DAK1/DegV-like"/>
    <property type="match status" value="1"/>
</dbReference>
<dbReference type="PANTHER" id="PTHR33434">
    <property type="entry name" value="DEGV DOMAIN-CONTAINING PROTEIN DR_1986-RELATED"/>
    <property type="match status" value="1"/>
</dbReference>
<dbReference type="PROSITE" id="PS51482">
    <property type="entry name" value="DEGV"/>
    <property type="match status" value="1"/>
</dbReference>
<accession>A0A0C9NXQ5</accession>
<dbReference type="AlphaFoldDB" id="A0A0C9NXQ5"/>
<dbReference type="PANTHER" id="PTHR33434:SF2">
    <property type="entry name" value="FATTY ACID-BINDING PROTEIN TM_1468"/>
    <property type="match status" value="1"/>
</dbReference>
<dbReference type="InterPro" id="IPR043168">
    <property type="entry name" value="DegV_C"/>
</dbReference>
<sequence length="285" mass="30318">MTKKIAIVVDSGSDVPQSVLDENKNIAVVPLNITMNGHNYLDAVDITPDEFYSALATAETLPQTSSPSPQAAKEAMDRLFAAGYQQILGITISSALSVTNSVFQLAAQDFPADTVTILDTKSIGIGSGIQAAYAASLINAGESFQDVIAKVRASIVKSRIYFYVPTLKYLSAGGRIGRVAGLVGSVLHIKPVISCDPEGVYYPLFKARSEDKAIRKLVEQVKTDCLNSAHYRLGVAHGQNPALVKKLAEKLREVTGRPVNFIGEISPSLGVHTGPGLIGATIQSY</sequence>
<evidence type="ECO:0000256" key="2">
    <source>
        <dbReference type="ARBA" id="ARBA00023121"/>
    </source>
</evidence>
<gene>
    <name evidence="3" type="ORF">LC0644_1314</name>
</gene>
<dbReference type="Pfam" id="PF02645">
    <property type="entry name" value="DegV"/>
    <property type="match status" value="1"/>
</dbReference>
<evidence type="ECO:0000313" key="3">
    <source>
        <dbReference type="EMBL" id="GAN36725.1"/>
    </source>
</evidence>
<comment type="caution">
    <text evidence="3">The sequence shown here is derived from an EMBL/GenBank/DDBJ whole genome shotgun (WGS) entry which is preliminary data.</text>
</comment>
<dbReference type="Proteomes" id="UP000032552">
    <property type="component" value="Unassembled WGS sequence"/>
</dbReference>
<dbReference type="GO" id="GO:0008289">
    <property type="term" value="F:lipid binding"/>
    <property type="evidence" value="ECO:0007669"/>
    <property type="project" value="UniProtKB-KW"/>
</dbReference>
<evidence type="ECO:0000256" key="1">
    <source>
        <dbReference type="ARBA" id="ARBA00003238"/>
    </source>
</evidence>
<dbReference type="Gene3D" id="3.40.50.10170">
    <property type="match status" value="1"/>
</dbReference>